<evidence type="ECO:0008006" key="4">
    <source>
        <dbReference type="Google" id="ProtNLM"/>
    </source>
</evidence>
<dbReference type="EMBL" id="FWXJ01000001">
    <property type="protein sequence ID" value="SMC31061.1"/>
    <property type="molecule type" value="Genomic_DNA"/>
</dbReference>
<dbReference type="InterPro" id="IPR021306">
    <property type="entry name" value="DUF2878"/>
</dbReference>
<protein>
    <recommendedName>
        <fullName evidence="4">DUF2878 domain-containing protein</fullName>
    </recommendedName>
</protein>
<keyword evidence="3" id="KW-1185">Reference proteome</keyword>
<evidence type="ECO:0000313" key="2">
    <source>
        <dbReference type="EMBL" id="SMC31061.1"/>
    </source>
</evidence>
<dbReference type="Proteomes" id="UP000192708">
    <property type="component" value="Unassembled WGS sequence"/>
</dbReference>
<name>A0A1W1Y5G3_9BURK</name>
<dbReference type="AlphaFoldDB" id="A0A1W1Y5G3"/>
<evidence type="ECO:0000313" key="3">
    <source>
        <dbReference type="Proteomes" id="UP000192708"/>
    </source>
</evidence>
<feature type="transmembrane region" description="Helical" evidence="1">
    <location>
        <begin position="30"/>
        <end position="46"/>
    </location>
</feature>
<dbReference type="PROSITE" id="PS51257">
    <property type="entry name" value="PROKAR_LIPOPROTEIN"/>
    <property type="match status" value="1"/>
</dbReference>
<keyword evidence="1" id="KW-0812">Transmembrane</keyword>
<dbReference type="Pfam" id="PF11086">
    <property type="entry name" value="DUF2878"/>
    <property type="match status" value="1"/>
</dbReference>
<feature type="transmembrane region" description="Helical" evidence="1">
    <location>
        <begin position="53"/>
        <end position="72"/>
    </location>
</feature>
<dbReference type="STRING" id="1938817.SAMN06296008_101357"/>
<feature type="transmembrane region" description="Helical" evidence="1">
    <location>
        <begin position="92"/>
        <end position="110"/>
    </location>
</feature>
<gene>
    <name evidence="2" type="ORF">SAMN06296008_101357</name>
</gene>
<sequence length="177" mass="19948">MILFKTILIILGFQIVWFACALGAAKEVYYLPAITGFLFITGVVLTTEQKKSLVNLILCGTLLGFLVDTILLQHQWIAFKSLNPYPINLYQPWWMTILWASFACSFRASFKWLEHKYLLAAVLGGIFGPIAYYSGSQLGAIAPISHQGLILVGLFWLISMPLMVWLSFRTTILINPK</sequence>
<keyword evidence="1" id="KW-0472">Membrane</keyword>
<reference evidence="2 3" key="1">
    <citation type="submission" date="2017-04" db="EMBL/GenBank/DDBJ databases">
        <authorList>
            <person name="Afonso C.L."/>
            <person name="Miller P.J."/>
            <person name="Scott M.A."/>
            <person name="Spackman E."/>
            <person name="Goraichik I."/>
            <person name="Dimitrov K.M."/>
            <person name="Suarez D.L."/>
            <person name="Swayne D.E."/>
        </authorList>
    </citation>
    <scope>NUCLEOTIDE SEQUENCE [LARGE SCALE GENOMIC DNA]</scope>
    <source>
        <strain evidence="2 3">VK13</strain>
    </source>
</reference>
<accession>A0A1W1Y5G3</accession>
<evidence type="ECO:0000256" key="1">
    <source>
        <dbReference type="SAM" id="Phobius"/>
    </source>
</evidence>
<proteinExistence type="predicted"/>
<feature type="transmembrane region" description="Helical" evidence="1">
    <location>
        <begin position="147"/>
        <end position="168"/>
    </location>
</feature>
<feature type="transmembrane region" description="Helical" evidence="1">
    <location>
        <begin position="117"/>
        <end position="135"/>
    </location>
</feature>
<feature type="transmembrane region" description="Helical" evidence="1">
    <location>
        <begin position="7"/>
        <end position="24"/>
    </location>
</feature>
<keyword evidence="1" id="KW-1133">Transmembrane helix</keyword>
<organism evidence="2 3">
    <name type="scientific">Polynucleobacter kasalickyi</name>
    <dbReference type="NCBI Taxonomy" id="1938817"/>
    <lineage>
        <taxon>Bacteria</taxon>
        <taxon>Pseudomonadati</taxon>
        <taxon>Pseudomonadota</taxon>
        <taxon>Betaproteobacteria</taxon>
        <taxon>Burkholderiales</taxon>
        <taxon>Burkholderiaceae</taxon>
        <taxon>Polynucleobacter</taxon>
    </lineage>
</organism>